<keyword evidence="4 7" id="KW-0812">Transmembrane</keyword>
<evidence type="ECO:0000256" key="3">
    <source>
        <dbReference type="ARBA" id="ARBA00022475"/>
    </source>
</evidence>
<evidence type="ECO:0000256" key="2">
    <source>
        <dbReference type="ARBA" id="ARBA00005236"/>
    </source>
</evidence>
<dbReference type="PANTHER" id="PTHR30489:SF0">
    <property type="entry name" value="LIPOPROTEIN-RELEASING SYSTEM TRANSMEMBRANE PROTEIN LOLE"/>
    <property type="match status" value="1"/>
</dbReference>
<dbReference type="AlphaFoldDB" id="A0AB38YCX8"/>
<organism evidence="10">
    <name type="scientific">Salinispirillum sp. LH 10-3-1</name>
    <dbReference type="NCBI Taxonomy" id="2952525"/>
    <lineage>
        <taxon>Bacteria</taxon>
        <taxon>Pseudomonadati</taxon>
        <taxon>Pseudomonadota</taxon>
        <taxon>Gammaproteobacteria</taxon>
        <taxon>Oceanospirillales</taxon>
        <taxon>Saccharospirillaceae</taxon>
        <taxon>Salinispirillum</taxon>
    </lineage>
</organism>
<reference evidence="10" key="1">
    <citation type="submission" date="2022-07" db="EMBL/GenBank/DDBJ databases">
        <title>Complete genome sequence of Salinispirillum sp. LH10-3-1 capable of multiple carbohydrate inversion isolated from a soda lake.</title>
        <authorList>
            <person name="Liu J."/>
            <person name="Zhai Y."/>
            <person name="Zhang H."/>
            <person name="Yang H."/>
            <person name="Qu J."/>
            <person name="Li J."/>
        </authorList>
    </citation>
    <scope>NUCLEOTIDE SEQUENCE</scope>
    <source>
        <strain evidence="10">LH 10-3-1</strain>
    </source>
</reference>
<feature type="domain" description="MacB-like periplasmic core" evidence="9">
    <location>
        <begin position="29"/>
        <end position="247"/>
    </location>
</feature>
<keyword evidence="6 7" id="KW-0472">Membrane</keyword>
<feature type="transmembrane region" description="Helical" evidence="7">
    <location>
        <begin position="377"/>
        <end position="400"/>
    </location>
</feature>
<dbReference type="InterPro" id="IPR025857">
    <property type="entry name" value="MacB_PCD"/>
</dbReference>
<evidence type="ECO:0000256" key="4">
    <source>
        <dbReference type="ARBA" id="ARBA00022692"/>
    </source>
</evidence>
<protein>
    <submittedName>
        <fullName evidence="10">FtsX-like permease family protein</fullName>
    </submittedName>
</protein>
<sequence length="416" mass="45633">MPRRMTSQFPAIKWLLFAWANLGRNRRRTVATLLLTAIGVLGMMSTSGFALYTYDSLREFSMRDQGHVILSHPLYFVEEEEYPLEFGLANHTDIKAQLRTDPRIRHVLANVRFNGLITNGDKSTIFVGEGVEPEIFQVRGPSMQLSAGRQLSLSPDPMGDYEILLGKQLAHSLRAEPGSGLTLMGTTADGLLNAIDVVVRGVVETGIPELDSRLVMAHLETAQDLLLTDKVGQLGVFLRDNNAADTMHLQLTRDLPELAVTPWHERATFYQSVRNLYNRIFGVMGIILLVMVGFAIFNTASMSVLERTREIGTLGAMGTRRREILSIFLNEAALIGLLGSAVGLLLSGLLTGSLFVFDVQMPPPPGQTEGYPLQVYWSPQIAAISTGLVTALAVCASAFATLRSVQKPITEALNHV</sequence>
<evidence type="ECO:0000259" key="8">
    <source>
        <dbReference type="Pfam" id="PF02687"/>
    </source>
</evidence>
<evidence type="ECO:0000256" key="1">
    <source>
        <dbReference type="ARBA" id="ARBA00004651"/>
    </source>
</evidence>
<dbReference type="Pfam" id="PF12704">
    <property type="entry name" value="MacB_PCD"/>
    <property type="match status" value="1"/>
</dbReference>
<accession>A0AB38YCX8</accession>
<proteinExistence type="inferred from homology"/>
<comment type="subcellular location">
    <subcellularLocation>
        <location evidence="1">Cell membrane</location>
        <topology evidence="1">Multi-pass membrane protein</topology>
    </subcellularLocation>
</comment>
<dbReference type="EMBL" id="CP101717">
    <property type="protein sequence ID" value="WLD57202.1"/>
    <property type="molecule type" value="Genomic_DNA"/>
</dbReference>
<dbReference type="InterPro" id="IPR051447">
    <property type="entry name" value="Lipoprotein-release_system"/>
</dbReference>
<dbReference type="GO" id="GO:0098797">
    <property type="term" value="C:plasma membrane protein complex"/>
    <property type="evidence" value="ECO:0007669"/>
    <property type="project" value="TreeGrafter"/>
</dbReference>
<dbReference type="RefSeq" id="WP_304994490.1">
    <property type="nucleotide sequence ID" value="NZ_CP101717.1"/>
</dbReference>
<evidence type="ECO:0000256" key="5">
    <source>
        <dbReference type="ARBA" id="ARBA00022989"/>
    </source>
</evidence>
<feature type="domain" description="ABC3 transporter permease C-terminal" evidence="8">
    <location>
        <begin position="283"/>
        <end position="408"/>
    </location>
</feature>
<evidence type="ECO:0000313" key="10">
    <source>
        <dbReference type="EMBL" id="WLD57202.1"/>
    </source>
</evidence>
<name>A0AB38YCX8_9GAMM</name>
<keyword evidence="3" id="KW-1003">Cell membrane</keyword>
<dbReference type="Pfam" id="PF02687">
    <property type="entry name" value="FtsX"/>
    <property type="match status" value="1"/>
</dbReference>
<evidence type="ECO:0000256" key="7">
    <source>
        <dbReference type="SAM" id="Phobius"/>
    </source>
</evidence>
<evidence type="ECO:0000259" key="9">
    <source>
        <dbReference type="Pfam" id="PF12704"/>
    </source>
</evidence>
<feature type="transmembrane region" description="Helical" evidence="7">
    <location>
        <begin position="276"/>
        <end position="297"/>
    </location>
</feature>
<gene>
    <name evidence="10" type="ORF">NFC81_10775</name>
</gene>
<dbReference type="GO" id="GO:0044874">
    <property type="term" value="P:lipoprotein localization to outer membrane"/>
    <property type="evidence" value="ECO:0007669"/>
    <property type="project" value="TreeGrafter"/>
</dbReference>
<feature type="transmembrane region" description="Helical" evidence="7">
    <location>
        <begin position="327"/>
        <end position="357"/>
    </location>
</feature>
<keyword evidence="5 7" id="KW-1133">Transmembrane helix</keyword>
<dbReference type="PANTHER" id="PTHR30489">
    <property type="entry name" value="LIPOPROTEIN-RELEASING SYSTEM TRANSMEMBRANE PROTEIN LOLE"/>
    <property type="match status" value="1"/>
</dbReference>
<comment type="similarity">
    <text evidence="2">Belongs to the ABC-4 integral membrane protein family. LolC/E subfamily.</text>
</comment>
<evidence type="ECO:0000256" key="6">
    <source>
        <dbReference type="ARBA" id="ARBA00023136"/>
    </source>
</evidence>
<dbReference type="InterPro" id="IPR003838">
    <property type="entry name" value="ABC3_permease_C"/>
</dbReference>